<dbReference type="Proteomes" id="UP001183176">
    <property type="component" value="Unassembled WGS sequence"/>
</dbReference>
<organism evidence="1 2">
    <name type="scientific">Jatrophihabitans lederbergiae</name>
    <dbReference type="NCBI Taxonomy" id="3075547"/>
    <lineage>
        <taxon>Bacteria</taxon>
        <taxon>Bacillati</taxon>
        <taxon>Actinomycetota</taxon>
        <taxon>Actinomycetes</taxon>
        <taxon>Jatrophihabitantales</taxon>
        <taxon>Jatrophihabitantaceae</taxon>
        <taxon>Jatrophihabitans</taxon>
    </lineage>
</organism>
<evidence type="ECO:0000313" key="2">
    <source>
        <dbReference type="Proteomes" id="UP001183176"/>
    </source>
</evidence>
<reference evidence="2" key="1">
    <citation type="submission" date="2023-07" db="EMBL/GenBank/DDBJ databases">
        <title>30 novel species of actinomycetes from the DSMZ collection.</title>
        <authorList>
            <person name="Nouioui I."/>
        </authorList>
    </citation>
    <scope>NUCLEOTIDE SEQUENCE [LARGE SCALE GENOMIC DNA]</scope>
    <source>
        <strain evidence="2">DSM 44399</strain>
    </source>
</reference>
<comment type="caution">
    <text evidence="1">The sequence shown here is derived from an EMBL/GenBank/DDBJ whole genome shotgun (WGS) entry which is preliminary data.</text>
</comment>
<protein>
    <submittedName>
        <fullName evidence="1">Uncharacterized protein</fullName>
    </submittedName>
</protein>
<accession>A0ABU2JH68</accession>
<dbReference type="EMBL" id="JAVREH010000089">
    <property type="protein sequence ID" value="MDT0264332.1"/>
    <property type="molecule type" value="Genomic_DNA"/>
</dbReference>
<dbReference type="RefSeq" id="WP_311425471.1">
    <property type="nucleotide sequence ID" value="NZ_JAVREH010000089.1"/>
</dbReference>
<proteinExistence type="predicted"/>
<gene>
    <name evidence="1" type="ORF">RM423_23505</name>
</gene>
<name>A0ABU2JH68_9ACTN</name>
<feature type="non-terminal residue" evidence="1">
    <location>
        <position position="1"/>
    </location>
</feature>
<evidence type="ECO:0000313" key="1">
    <source>
        <dbReference type="EMBL" id="MDT0264332.1"/>
    </source>
</evidence>
<keyword evidence="2" id="KW-1185">Reference proteome</keyword>
<sequence length="61" mass="6323">AFGTPSAASLLISAQSSKVITLQSLSAHFSPPKLFSFRAPPTLLNNADYVRFSQPSGAASA</sequence>